<keyword evidence="2" id="KW-0472">Membrane</keyword>
<evidence type="ECO:0000256" key="2">
    <source>
        <dbReference type="SAM" id="Phobius"/>
    </source>
</evidence>
<feature type="coiled-coil region" evidence="1">
    <location>
        <begin position="303"/>
        <end position="386"/>
    </location>
</feature>
<reference evidence="3 4" key="1">
    <citation type="journal article" date="2016" name="Nat. Commun.">
        <title>Thousands of microbial genomes shed light on interconnected biogeochemical processes in an aquifer system.</title>
        <authorList>
            <person name="Anantharaman K."/>
            <person name="Brown C.T."/>
            <person name="Hug L.A."/>
            <person name="Sharon I."/>
            <person name="Castelle C.J."/>
            <person name="Probst A.J."/>
            <person name="Thomas B.C."/>
            <person name="Singh A."/>
            <person name="Wilkins M.J."/>
            <person name="Karaoz U."/>
            <person name="Brodie E.L."/>
            <person name="Williams K.H."/>
            <person name="Hubbard S.S."/>
            <person name="Banfield J.F."/>
        </authorList>
    </citation>
    <scope>NUCLEOTIDE SEQUENCE [LARGE SCALE GENOMIC DNA]</scope>
</reference>
<evidence type="ECO:0000313" key="3">
    <source>
        <dbReference type="EMBL" id="OGC62919.1"/>
    </source>
</evidence>
<proteinExistence type="predicted"/>
<organism evidence="3 4">
    <name type="scientific">candidate division WWE3 bacterium RIFOXYA2_FULL_46_9</name>
    <dbReference type="NCBI Taxonomy" id="1802636"/>
    <lineage>
        <taxon>Bacteria</taxon>
        <taxon>Katanobacteria</taxon>
    </lineage>
</organism>
<comment type="caution">
    <text evidence="3">The sequence shown here is derived from an EMBL/GenBank/DDBJ whole genome shotgun (WGS) entry which is preliminary data.</text>
</comment>
<name>A0A1F4W0G9_UNCKA</name>
<gene>
    <name evidence="3" type="ORF">A2264_03505</name>
</gene>
<dbReference type="Pfam" id="PF12666">
    <property type="entry name" value="PrgI"/>
    <property type="match status" value="1"/>
</dbReference>
<dbReference type="Proteomes" id="UP000176614">
    <property type="component" value="Unassembled WGS sequence"/>
</dbReference>
<sequence>MPIRDNIQTNTQHAVPQNIMDVEFKLIGDLTMRQFAYVLIFGGMAYLMLILPTGIFKIPLFILSAGLGIGLAFIPVEERGLDQWIVNFVKAVYTPTQRIWKKEVFVLKPFAMASVDMVRQEMITLAPTSSRRKLEEYLTHSIQKGPRDPLDIPEEEYISKVANIYASLPALDLPPPPAPVAVGVDDIFAEDELPPAPVISEHVQPAVAPPPQAQEPEGFDTHVPITPDMHSGRRFTSLLPSQGELFLPIRGEKVLSQDAQTMRLADEDVADKAAKLQQLLGQIQQTERVKIARPATPQTQVAPERLNKEAEDLADKLKEQNQDIDDQIESLKSEIETAKQKALDTATQEDLLKKLELEKSKSAQDYEALSKQIADLQKQLEEKVNAAVVAEPRGYVHLAKIPPLTTKPNIVSGVVGDGIPNVLLIIKNSNGEAVRAFKSNKLGQFILTTPLTEGVYTIEVSPINDTGLTFDIISVEVKGDVIPPIQITGR</sequence>
<dbReference type="AlphaFoldDB" id="A0A1F4W0G9"/>
<accession>A0A1F4W0G9</accession>
<evidence type="ECO:0000256" key="1">
    <source>
        <dbReference type="SAM" id="Coils"/>
    </source>
</evidence>
<feature type="transmembrane region" description="Helical" evidence="2">
    <location>
        <begin position="34"/>
        <end position="51"/>
    </location>
</feature>
<keyword evidence="2" id="KW-0812">Transmembrane</keyword>
<protein>
    <submittedName>
        <fullName evidence="3">Uncharacterized protein</fullName>
    </submittedName>
</protein>
<keyword evidence="1" id="KW-0175">Coiled coil</keyword>
<evidence type="ECO:0000313" key="4">
    <source>
        <dbReference type="Proteomes" id="UP000176614"/>
    </source>
</evidence>
<dbReference type="EMBL" id="MEVT01000011">
    <property type="protein sequence ID" value="OGC62919.1"/>
    <property type="molecule type" value="Genomic_DNA"/>
</dbReference>
<dbReference type="InterPro" id="IPR024414">
    <property type="entry name" value="Uncharacterised_PrgI"/>
</dbReference>
<keyword evidence="2" id="KW-1133">Transmembrane helix</keyword>